<gene>
    <name evidence="2" type="ORF">BJ991_000025</name>
</gene>
<feature type="compositionally biased region" description="Basic residues" evidence="1">
    <location>
        <begin position="61"/>
        <end position="74"/>
    </location>
</feature>
<keyword evidence="3" id="KW-1185">Reference proteome</keyword>
<dbReference type="AlphaFoldDB" id="A0A7Y9GK86"/>
<comment type="caution">
    <text evidence="2">The sequence shown here is derived from an EMBL/GenBank/DDBJ whole genome shotgun (WGS) entry which is preliminary data.</text>
</comment>
<dbReference type="EMBL" id="JACCBV010000001">
    <property type="protein sequence ID" value="NYE17997.1"/>
    <property type="molecule type" value="Genomic_DNA"/>
</dbReference>
<protein>
    <submittedName>
        <fullName evidence="2">Uncharacterized protein</fullName>
    </submittedName>
</protein>
<dbReference type="Proteomes" id="UP000576969">
    <property type="component" value="Unassembled WGS sequence"/>
</dbReference>
<feature type="region of interest" description="Disordered" evidence="1">
    <location>
        <begin position="1"/>
        <end position="139"/>
    </location>
</feature>
<evidence type="ECO:0000256" key="1">
    <source>
        <dbReference type="SAM" id="MobiDB-lite"/>
    </source>
</evidence>
<accession>A0A7Y9GK86</accession>
<organism evidence="2 3">
    <name type="scientific">Microbacterium immunditiarum</name>
    <dbReference type="NCBI Taxonomy" id="337480"/>
    <lineage>
        <taxon>Bacteria</taxon>
        <taxon>Bacillati</taxon>
        <taxon>Actinomycetota</taxon>
        <taxon>Actinomycetes</taxon>
        <taxon>Micrococcales</taxon>
        <taxon>Microbacteriaceae</taxon>
        <taxon>Microbacterium</taxon>
    </lineage>
</organism>
<feature type="compositionally biased region" description="Basic residues" evidence="1">
    <location>
        <begin position="107"/>
        <end position="128"/>
    </location>
</feature>
<reference evidence="2 3" key="1">
    <citation type="submission" date="2020-07" db="EMBL/GenBank/DDBJ databases">
        <title>Sequencing the genomes of 1000 actinobacteria strains.</title>
        <authorList>
            <person name="Klenk H.-P."/>
        </authorList>
    </citation>
    <scope>NUCLEOTIDE SEQUENCE [LARGE SCALE GENOMIC DNA]</scope>
    <source>
        <strain evidence="2 3">DSM 24662</strain>
    </source>
</reference>
<evidence type="ECO:0000313" key="3">
    <source>
        <dbReference type="Proteomes" id="UP000576969"/>
    </source>
</evidence>
<name>A0A7Y9GK86_9MICO</name>
<evidence type="ECO:0000313" key="2">
    <source>
        <dbReference type="EMBL" id="NYE17997.1"/>
    </source>
</evidence>
<proteinExistence type="predicted"/>
<sequence>MRRGDGHGLHRGAAGRVIDTSPVRIDPRIPRVPDPAIQVPPVRSWVRPEPRPPAARTFGPRPRKLLPRIRPRRAHAIETEPRRRRPTPSRVPVDPQLARSKRDTTHRLRQRQKLRPTHPLLRKRHGGRNPRNSGRCDQR</sequence>